<evidence type="ECO:0000313" key="2">
    <source>
        <dbReference type="Proteomes" id="UP001211105"/>
    </source>
</evidence>
<accession>A0AAW5ZY43</accession>
<protein>
    <submittedName>
        <fullName evidence="1">Uncharacterized protein</fullName>
    </submittedName>
</protein>
<sequence>METPACNTVKESPEALRRLMPASVNLATRIVKTTSLAVLLGVVEGGKL</sequence>
<reference evidence="1" key="1">
    <citation type="submission" date="2023-01" db="EMBL/GenBank/DDBJ databases">
        <title>Human gut microbiome strain richness.</title>
        <authorList>
            <person name="Chen-Liaw A."/>
        </authorList>
    </citation>
    <scope>NUCLEOTIDE SEQUENCE</scope>
    <source>
        <strain evidence="1">BSD2780120875st1_E5_BSD2780120875b_170604</strain>
    </source>
</reference>
<name>A0AAW5ZY43_9BIFI</name>
<dbReference type="Proteomes" id="UP001211105">
    <property type="component" value="Unassembled WGS sequence"/>
</dbReference>
<proteinExistence type="predicted"/>
<comment type="caution">
    <text evidence="1">The sequence shown here is derived from an EMBL/GenBank/DDBJ whole genome shotgun (WGS) entry which is preliminary data.</text>
</comment>
<organism evidence="1 2">
    <name type="scientific">Bifidobacterium catenulatum</name>
    <dbReference type="NCBI Taxonomy" id="1686"/>
    <lineage>
        <taxon>Bacteria</taxon>
        <taxon>Bacillati</taxon>
        <taxon>Actinomycetota</taxon>
        <taxon>Actinomycetes</taxon>
        <taxon>Bifidobacteriales</taxon>
        <taxon>Bifidobacteriaceae</taxon>
        <taxon>Bifidobacterium</taxon>
    </lineage>
</organism>
<dbReference type="EMBL" id="JAQKGX010000001">
    <property type="protein sequence ID" value="MDB1160889.1"/>
    <property type="molecule type" value="Genomic_DNA"/>
</dbReference>
<dbReference type="AlphaFoldDB" id="A0AAW5ZY43"/>
<evidence type="ECO:0000313" key="1">
    <source>
        <dbReference type="EMBL" id="MDB1160889.1"/>
    </source>
</evidence>
<gene>
    <name evidence="1" type="ORF">PL707_01015</name>
</gene>